<evidence type="ECO:0000313" key="12">
    <source>
        <dbReference type="Ensembl" id="ENSORLP00000038616.1"/>
    </source>
</evidence>
<protein>
    <submittedName>
        <fullName evidence="12">Uncharacterized protein</fullName>
    </submittedName>
</protein>
<feature type="chain" id="PRO_5017313268" evidence="11">
    <location>
        <begin position="23"/>
        <end position="284"/>
    </location>
</feature>
<reference evidence="12 13" key="1">
    <citation type="journal article" date="2007" name="Nature">
        <title>The medaka draft genome and insights into vertebrate genome evolution.</title>
        <authorList>
            <person name="Kasahara M."/>
            <person name="Naruse K."/>
            <person name="Sasaki S."/>
            <person name="Nakatani Y."/>
            <person name="Qu W."/>
            <person name="Ahsan B."/>
            <person name="Yamada T."/>
            <person name="Nagayasu Y."/>
            <person name="Doi K."/>
            <person name="Kasai Y."/>
            <person name="Jindo T."/>
            <person name="Kobayashi D."/>
            <person name="Shimada A."/>
            <person name="Toyoda A."/>
            <person name="Kuroki Y."/>
            <person name="Fujiyama A."/>
            <person name="Sasaki T."/>
            <person name="Shimizu A."/>
            <person name="Asakawa S."/>
            <person name="Shimizu N."/>
            <person name="Hashimoto S."/>
            <person name="Yang J."/>
            <person name="Lee Y."/>
            <person name="Matsushima K."/>
            <person name="Sugano S."/>
            <person name="Sakaizumi M."/>
            <person name="Narita T."/>
            <person name="Ohishi K."/>
            <person name="Haga S."/>
            <person name="Ohta F."/>
            <person name="Nomoto H."/>
            <person name="Nogata K."/>
            <person name="Morishita T."/>
            <person name="Endo T."/>
            <person name="Shin-I T."/>
            <person name="Takeda H."/>
            <person name="Morishita S."/>
            <person name="Kohara Y."/>
        </authorList>
    </citation>
    <scope>NUCLEOTIDE SEQUENCE [LARGE SCALE GENOMIC DNA]</scope>
    <source>
        <strain evidence="12 13">Hd-rR</strain>
    </source>
</reference>
<dbReference type="AlphaFoldDB" id="A0A3B3I3J0"/>
<accession>A0A3B3I3J0</accession>
<dbReference type="InParanoid" id="A0A3B3I3J0"/>
<evidence type="ECO:0000256" key="8">
    <source>
        <dbReference type="ARBA" id="ARBA00023170"/>
    </source>
</evidence>
<dbReference type="GeneTree" id="ENSGT01030000234828"/>
<dbReference type="GO" id="GO:0042130">
    <property type="term" value="P:negative regulation of T cell proliferation"/>
    <property type="evidence" value="ECO:0000318"/>
    <property type="project" value="GO_Central"/>
</dbReference>
<keyword evidence="13" id="KW-1185">Reference proteome</keyword>
<comment type="subcellular location">
    <subcellularLocation>
        <location evidence="1">Cell membrane</location>
        <topology evidence="1">Single-pass type I membrane protein</topology>
    </subcellularLocation>
</comment>
<evidence type="ECO:0000256" key="3">
    <source>
        <dbReference type="ARBA" id="ARBA00022692"/>
    </source>
</evidence>
<dbReference type="Bgee" id="ENSORLG00000023691">
    <property type="expression patterns" value="Expressed in pharyngeal gill and 13 other cell types or tissues"/>
</dbReference>
<feature type="signal peptide" evidence="11">
    <location>
        <begin position="1"/>
        <end position="22"/>
    </location>
</feature>
<dbReference type="InterPro" id="IPR051713">
    <property type="entry name" value="T-cell_Activation_Regulation"/>
</dbReference>
<dbReference type="Gene3D" id="2.60.40.10">
    <property type="entry name" value="Immunoglobulins"/>
    <property type="match status" value="1"/>
</dbReference>
<evidence type="ECO:0000313" key="13">
    <source>
        <dbReference type="Proteomes" id="UP000001038"/>
    </source>
</evidence>
<reference evidence="12" key="3">
    <citation type="submission" date="2025-09" db="UniProtKB">
        <authorList>
            <consortium name="Ensembl"/>
        </authorList>
    </citation>
    <scope>IDENTIFICATION</scope>
    <source>
        <strain evidence="12">Hd-rR</strain>
    </source>
</reference>
<keyword evidence="3" id="KW-0812">Transmembrane</keyword>
<dbReference type="GO" id="GO:0042102">
    <property type="term" value="P:positive regulation of T cell proliferation"/>
    <property type="evidence" value="ECO:0000318"/>
    <property type="project" value="GO_Central"/>
</dbReference>
<evidence type="ECO:0000256" key="10">
    <source>
        <dbReference type="ARBA" id="ARBA00023319"/>
    </source>
</evidence>
<dbReference type="Proteomes" id="UP000001038">
    <property type="component" value="Chromosome 11"/>
</dbReference>
<organism evidence="12 13">
    <name type="scientific">Oryzias latipes</name>
    <name type="common">Japanese rice fish</name>
    <name type="synonym">Japanese killifish</name>
    <dbReference type="NCBI Taxonomy" id="8090"/>
    <lineage>
        <taxon>Eukaryota</taxon>
        <taxon>Metazoa</taxon>
        <taxon>Chordata</taxon>
        <taxon>Craniata</taxon>
        <taxon>Vertebrata</taxon>
        <taxon>Euteleostomi</taxon>
        <taxon>Actinopterygii</taxon>
        <taxon>Neopterygii</taxon>
        <taxon>Teleostei</taxon>
        <taxon>Neoteleostei</taxon>
        <taxon>Acanthomorphata</taxon>
        <taxon>Ovalentaria</taxon>
        <taxon>Atherinomorphae</taxon>
        <taxon>Beloniformes</taxon>
        <taxon>Adrianichthyidae</taxon>
        <taxon>Oryziinae</taxon>
        <taxon>Oryzias</taxon>
    </lineage>
</organism>
<evidence type="ECO:0000256" key="7">
    <source>
        <dbReference type="ARBA" id="ARBA00023157"/>
    </source>
</evidence>
<evidence type="ECO:0000256" key="5">
    <source>
        <dbReference type="ARBA" id="ARBA00022989"/>
    </source>
</evidence>
<dbReference type="PROSITE" id="PS51257">
    <property type="entry name" value="PROKAR_LIPOPROTEIN"/>
    <property type="match status" value="1"/>
</dbReference>
<dbReference type="InterPro" id="IPR013783">
    <property type="entry name" value="Ig-like_fold"/>
</dbReference>
<dbReference type="PANTHER" id="PTHR25466:SF11">
    <property type="entry name" value="GALECTIN 17-RELATED"/>
    <property type="match status" value="1"/>
</dbReference>
<evidence type="ECO:0000256" key="6">
    <source>
        <dbReference type="ARBA" id="ARBA00023136"/>
    </source>
</evidence>
<dbReference type="SUPFAM" id="SSF48726">
    <property type="entry name" value="Immunoglobulin"/>
    <property type="match status" value="2"/>
</dbReference>
<reference evidence="12" key="2">
    <citation type="submission" date="2025-08" db="UniProtKB">
        <authorList>
            <consortium name="Ensembl"/>
        </authorList>
    </citation>
    <scope>IDENTIFICATION</scope>
    <source>
        <strain evidence="12">Hd-rR</strain>
    </source>
</reference>
<keyword evidence="2" id="KW-1003">Cell membrane</keyword>
<name>A0A3B3I3J0_ORYLA</name>
<keyword evidence="8" id="KW-0675">Receptor</keyword>
<dbReference type="InterPro" id="IPR036179">
    <property type="entry name" value="Ig-like_dom_sf"/>
</dbReference>
<gene>
    <name evidence="12" type="primary">igldcp</name>
</gene>
<dbReference type="GO" id="GO:0007166">
    <property type="term" value="P:cell surface receptor signaling pathway"/>
    <property type="evidence" value="ECO:0000318"/>
    <property type="project" value="GO_Central"/>
</dbReference>
<evidence type="ECO:0000256" key="1">
    <source>
        <dbReference type="ARBA" id="ARBA00004251"/>
    </source>
</evidence>
<keyword evidence="7" id="KW-1015">Disulfide bond</keyword>
<evidence type="ECO:0000256" key="9">
    <source>
        <dbReference type="ARBA" id="ARBA00023180"/>
    </source>
</evidence>
<evidence type="ECO:0000256" key="2">
    <source>
        <dbReference type="ARBA" id="ARBA00022475"/>
    </source>
</evidence>
<dbReference type="GO" id="GO:0031295">
    <property type="term" value="P:T cell costimulation"/>
    <property type="evidence" value="ECO:0000318"/>
    <property type="project" value="GO_Central"/>
</dbReference>
<dbReference type="Ensembl" id="ENSORLT00000030054.1">
    <property type="protein sequence ID" value="ENSORLP00000038616.1"/>
    <property type="gene ID" value="ENSORLG00000023691.1"/>
</dbReference>
<evidence type="ECO:0000256" key="4">
    <source>
        <dbReference type="ARBA" id="ARBA00022729"/>
    </source>
</evidence>
<keyword evidence="6" id="KW-0472">Membrane</keyword>
<proteinExistence type="predicted"/>
<evidence type="ECO:0000256" key="11">
    <source>
        <dbReference type="SAM" id="SignalP"/>
    </source>
</evidence>
<keyword evidence="5" id="KW-1133">Transmembrane helix</keyword>
<keyword evidence="9" id="KW-0325">Glycoprotein</keyword>
<sequence length="284" mass="32095">MRLRFFVHIICLLTGCLVNSFALPSPVHPVTVVSTVGSEVVLPCCWKSQLDEAANSIHHIQWVTPPYTVFEQRGEEKWQAVEFGGRLQILEERLGSGDCSLVIKDVQIRDTGKYESFMVVEAVRSKRTRVFLQSVKLSVTDNKSWQSHRPGEDFVIDLRTPYSMTVVFLGKNSSEWSLLWMKEDEQTSERLEKSPRGDKLTLKNLQFSDEGIYKVLDEQGVSVSTIQLSVEGEGPASPPDDEGIDWFGFCYGVETDSCLKESLSVHLGAGVLYIKMKDIYLYQT</sequence>
<dbReference type="PANTHER" id="PTHR25466">
    <property type="entry name" value="T-LYMPHOCYTE ACTIVATION ANTIGEN"/>
    <property type="match status" value="1"/>
</dbReference>
<dbReference type="GO" id="GO:0006955">
    <property type="term" value="P:immune response"/>
    <property type="evidence" value="ECO:0000318"/>
    <property type="project" value="GO_Central"/>
</dbReference>
<dbReference type="GO" id="GO:0009897">
    <property type="term" value="C:external side of plasma membrane"/>
    <property type="evidence" value="ECO:0000318"/>
    <property type="project" value="GO_Central"/>
</dbReference>
<keyword evidence="10" id="KW-0393">Immunoglobulin domain</keyword>
<keyword evidence="4 11" id="KW-0732">Signal</keyword>
<dbReference type="GO" id="GO:0071222">
    <property type="term" value="P:cellular response to lipopolysaccharide"/>
    <property type="evidence" value="ECO:0000318"/>
    <property type="project" value="GO_Central"/>
</dbReference>